<gene>
    <name evidence="1" type="ORF">RPERSI_LOCUS8678</name>
</gene>
<name>A0ACA9NT54_9GLOM</name>
<evidence type="ECO:0000313" key="2">
    <source>
        <dbReference type="Proteomes" id="UP000789920"/>
    </source>
</evidence>
<reference evidence="1" key="1">
    <citation type="submission" date="2021-06" db="EMBL/GenBank/DDBJ databases">
        <authorList>
            <person name="Kallberg Y."/>
            <person name="Tangrot J."/>
            <person name="Rosling A."/>
        </authorList>
    </citation>
    <scope>NUCLEOTIDE SEQUENCE</scope>
    <source>
        <strain evidence="1">MA461A</strain>
    </source>
</reference>
<feature type="non-terminal residue" evidence="1">
    <location>
        <position position="126"/>
    </location>
</feature>
<keyword evidence="2" id="KW-1185">Reference proteome</keyword>
<dbReference type="EMBL" id="CAJVQC010015842">
    <property type="protein sequence ID" value="CAG8670975.1"/>
    <property type="molecule type" value="Genomic_DNA"/>
</dbReference>
<sequence>MATHNKKVSIATRISEYPGVFREDDEIMFCNYCDHSVEWRQSKKQTTLSTIKISSESKREVIENLIKAFSFANILLEKVNSLLPFFKKYLKEGSAIPQATTLYQLYLLTVFECHLTSLQDFFIQKP</sequence>
<dbReference type="Proteomes" id="UP000789920">
    <property type="component" value="Unassembled WGS sequence"/>
</dbReference>
<proteinExistence type="predicted"/>
<comment type="caution">
    <text evidence="1">The sequence shown here is derived from an EMBL/GenBank/DDBJ whole genome shotgun (WGS) entry which is preliminary data.</text>
</comment>
<organism evidence="1 2">
    <name type="scientific">Racocetra persica</name>
    <dbReference type="NCBI Taxonomy" id="160502"/>
    <lineage>
        <taxon>Eukaryota</taxon>
        <taxon>Fungi</taxon>
        <taxon>Fungi incertae sedis</taxon>
        <taxon>Mucoromycota</taxon>
        <taxon>Glomeromycotina</taxon>
        <taxon>Glomeromycetes</taxon>
        <taxon>Diversisporales</taxon>
        <taxon>Gigasporaceae</taxon>
        <taxon>Racocetra</taxon>
    </lineage>
</organism>
<evidence type="ECO:0000313" key="1">
    <source>
        <dbReference type="EMBL" id="CAG8670975.1"/>
    </source>
</evidence>
<accession>A0ACA9NT54</accession>
<protein>
    <submittedName>
        <fullName evidence="1">9773_t:CDS:1</fullName>
    </submittedName>
</protein>